<dbReference type="Gene3D" id="1.20.1720.10">
    <property type="entry name" value="Multidrug resistance protein D"/>
    <property type="match status" value="1"/>
</dbReference>
<keyword evidence="6 8" id="KW-1133">Transmembrane helix</keyword>
<dbReference type="PROSITE" id="PS00216">
    <property type="entry name" value="SUGAR_TRANSPORT_1"/>
    <property type="match status" value="1"/>
</dbReference>
<feature type="transmembrane region" description="Helical" evidence="8">
    <location>
        <begin position="296"/>
        <end position="317"/>
    </location>
</feature>
<evidence type="ECO:0000256" key="5">
    <source>
        <dbReference type="ARBA" id="ARBA00022692"/>
    </source>
</evidence>
<dbReference type="NCBIfam" id="TIGR00710">
    <property type="entry name" value="efflux_Bcr_CflA"/>
    <property type="match status" value="1"/>
</dbReference>
<dbReference type="Pfam" id="PF07690">
    <property type="entry name" value="MFS_1"/>
    <property type="match status" value="1"/>
</dbReference>
<feature type="transmembrane region" description="Helical" evidence="8">
    <location>
        <begin position="358"/>
        <end position="377"/>
    </location>
</feature>
<feature type="transmembrane region" description="Helical" evidence="8">
    <location>
        <begin position="117"/>
        <end position="138"/>
    </location>
</feature>
<comment type="subcellular location">
    <subcellularLocation>
        <location evidence="1">Cell membrane</location>
        <topology evidence="1">Multi-pass membrane protein</topology>
    </subcellularLocation>
</comment>
<accession>A0A1H7CPH2</accession>
<dbReference type="SUPFAM" id="SSF103473">
    <property type="entry name" value="MFS general substrate transporter"/>
    <property type="match status" value="1"/>
</dbReference>
<feature type="transmembrane region" description="Helical" evidence="8">
    <location>
        <begin position="61"/>
        <end position="79"/>
    </location>
</feature>
<evidence type="ECO:0000256" key="6">
    <source>
        <dbReference type="ARBA" id="ARBA00022989"/>
    </source>
</evidence>
<evidence type="ECO:0000259" key="9">
    <source>
        <dbReference type="PROSITE" id="PS50850"/>
    </source>
</evidence>
<dbReference type="GO" id="GO:0005886">
    <property type="term" value="C:plasma membrane"/>
    <property type="evidence" value="ECO:0007669"/>
    <property type="project" value="UniProtKB-SubCell"/>
</dbReference>
<protein>
    <submittedName>
        <fullName evidence="10">MFS transporter, DHA1 family, bicyclomycin/chloramphenicol resistance protein</fullName>
    </submittedName>
</protein>
<dbReference type="InterPro" id="IPR020846">
    <property type="entry name" value="MFS_dom"/>
</dbReference>
<evidence type="ECO:0000256" key="7">
    <source>
        <dbReference type="ARBA" id="ARBA00023136"/>
    </source>
</evidence>
<feature type="transmembrane region" description="Helical" evidence="8">
    <location>
        <begin position="261"/>
        <end position="284"/>
    </location>
</feature>
<name>A0A1H7CPH2_9ACTN</name>
<comment type="similarity">
    <text evidence="2">Belongs to the major facilitator superfamily. Bcr/CmlA family.</text>
</comment>
<dbReference type="PANTHER" id="PTHR23502:SF132">
    <property type="entry name" value="POLYAMINE TRANSPORTER 2-RELATED"/>
    <property type="match status" value="1"/>
</dbReference>
<evidence type="ECO:0000313" key="11">
    <source>
        <dbReference type="Proteomes" id="UP000198707"/>
    </source>
</evidence>
<feature type="transmembrane region" description="Helical" evidence="8">
    <location>
        <begin position="91"/>
        <end position="111"/>
    </location>
</feature>
<dbReference type="RefSeq" id="WP_092382136.1">
    <property type="nucleotide sequence ID" value="NZ_BOPI01000023.1"/>
</dbReference>
<keyword evidence="3" id="KW-0813">Transport</keyword>
<dbReference type="PROSITE" id="PS50850">
    <property type="entry name" value="MFS"/>
    <property type="match status" value="1"/>
</dbReference>
<dbReference type="EMBL" id="FNYV01000010">
    <property type="protein sequence ID" value="SEJ91653.1"/>
    <property type="molecule type" value="Genomic_DNA"/>
</dbReference>
<keyword evidence="5 8" id="KW-0812">Transmembrane</keyword>
<dbReference type="OrthoDB" id="9814303at2"/>
<dbReference type="CDD" id="cd17320">
    <property type="entry name" value="MFS_MdfA_MDR_like"/>
    <property type="match status" value="1"/>
</dbReference>
<dbReference type="STRING" id="1144548.SAMN05443287_11070"/>
<sequence>MPQTAAPSVRPPERFAAPTGRAAVALLVLLGCLTAIGPLSLDTYLPAFPGMTRDLAASQAQIQLSLTTCLIGMALGQLVTGPLSDRWGRRLPVLVGVGAYTLLSLVCALAPSAETLAVARFAQGFAGGMGTVVARAVVRDLYSGRAAAKYFSRLVLIFGIAPMVAPALGSLVLNVGDWRTIFVALALVGALLATAVAWRLPETLPAARRSTGGLAATAAAGRALLADRVYLGYALTQGLAFAGLFAYLSGSSFVLQDVFGLSAGTFSVLFGLNALSFVAVGQLNARLLDRYDPRPLLVSGLGLGLLAALGVLAGALLDTLPLVIVALFVFLGSLGLVMPNGTALALDRHASRAGTAAALLGGVQAVVAASAAPLVGLGGEGSAIPMAVVLSGAAAASLLMLLTLARPTRVQ</sequence>
<feature type="transmembrane region" description="Helical" evidence="8">
    <location>
        <begin position="181"/>
        <end position="200"/>
    </location>
</feature>
<feature type="domain" description="Major facilitator superfamily (MFS) profile" evidence="9">
    <location>
        <begin position="23"/>
        <end position="409"/>
    </location>
</feature>
<keyword evidence="4" id="KW-1003">Cell membrane</keyword>
<dbReference type="InterPro" id="IPR005829">
    <property type="entry name" value="Sugar_transporter_CS"/>
</dbReference>
<dbReference type="InterPro" id="IPR011701">
    <property type="entry name" value="MFS"/>
</dbReference>
<evidence type="ECO:0000256" key="3">
    <source>
        <dbReference type="ARBA" id="ARBA00022448"/>
    </source>
</evidence>
<dbReference type="GO" id="GO:1990961">
    <property type="term" value="P:xenobiotic detoxification by transmembrane export across the plasma membrane"/>
    <property type="evidence" value="ECO:0007669"/>
    <property type="project" value="InterPro"/>
</dbReference>
<feature type="transmembrane region" description="Helical" evidence="8">
    <location>
        <begin position="383"/>
        <end position="405"/>
    </location>
</feature>
<feature type="transmembrane region" description="Helical" evidence="8">
    <location>
        <begin position="21"/>
        <end position="41"/>
    </location>
</feature>
<dbReference type="PANTHER" id="PTHR23502">
    <property type="entry name" value="MAJOR FACILITATOR SUPERFAMILY"/>
    <property type="match status" value="1"/>
</dbReference>
<reference evidence="11" key="1">
    <citation type="submission" date="2016-10" db="EMBL/GenBank/DDBJ databases">
        <authorList>
            <person name="Varghese N."/>
            <person name="Submissions S."/>
        </authorList>
    </citation>
    <scope>NUCLEOTIDE SEQUENCE [LARGE SCALE GENOMIC DNA]</scope>
    <source>
        <strain evidence="11">CGMCC 4.7038</strain>
    </source>
</reference>
<evidence type="ECO:0000256" key="1">
    <source>
        <dbReference type="ARBA" id="ARBA00004651"/>
    </source>
</evidence>
<evidence type="ECO:0000256" key="8">
    <source>
        <dbReference type="SAM" id="Phobius"/>
    </source>
</evidence>
<keyword evidence="7 8" id="KW-0472">Membrane</keyword>
<evidence type="ECO:0000313" key="10">
    <source>
        <dbReference type="EMBL" id="SEJ91653.1"/>
    </source>
</evidence>
<evidence type="ECO:0000256" key="2">
    <source>
        <dbReference type="ARBA" id="ARBA00006236"/>
    </source>
</evidence>
<evidence type="ECO:0000256" key="4">
    <source>
        <dbReference type="ARBA" id="ARBA00022475"/>
    </source>
</evidence>
<feature type="transmembrane region" description="Helical" evidence="8">
    <location>
        <begin position="230"/>
        <end position="249"/>
    </location>
</feature>
<dbReference type="FunFam" id="1.20.1720.10:FF:000005">
    <property type="entry name" value="Bcr/CflA family efflux transporter"/>
    <property type="match status" value="1"/>
</dbReference>
<dbReference type="InterPro" id="IPR004812">
    <property type="entry name" value="Efflux_drug-R_Bcr/CmlA"/>
</dbReference>
<gene>
    <name evidence="10" type="ORF">SAMN05443287_11070</name>
</gene>
<dbReference type="Proteomes" id="UP000198707">
    <property type="component" value="Unassembled WGS sequence"/>
</dbReference>
<keyword evidence="11" id="KW-1185">Reference proteome</keyword>
<dbReference type="GO" id="GO:0042910">
    <property type="term" value="F:xenobiotic transmembrane transporter activity"/>
    <property type="evidence" value="ECO:0007669"/>
    <property type="project" value="InterPro"/>
</dbReference>
<feature type="transmembrane region" description="Helical" evidence="8">
    <location>
        <begin position="150"/>
        <end position="169"/>
    </location>
</feature>
<dbReference type="InterPro" id="IPR036259">
    <property type="entry name" value="MFS_trans_sf"/>
</dbReference>
<proteinExistence type="inferred from homology"/>
<organism evidence="10 11">
    <name type="scientific">Micromonospora phaseoli</name>
    <dbReference type="NCBI Taxonomy" id="1144548"/>
    <lineage>
        <taxon>Bacteria</taxon>
        <taxon>Bacillati</taxon>
        <taxon>Actinomycetota</taxon>
        <taxon>Actinomycetes</taxon>
        <taxon>Micromonosporales</taxon>
        <taxon>Micromonosporaceae</taxon>
        <taxon>Micromonospora</taxon>
    </lineage>
</organism>
<feature type="transmembrane region" description="Helical" evidence="8">
    <location>
        <begin position="323"/>
        <end position="346"/>
    </location>
</feature>
<dbReference type="AlphaFoldDB" id="A0A1H7CPH2"/>